<dbReference type="Proteomes" id="UP000054477">
    <property type="component" value="Unassembled WGS sequence"/>
</dbReference>
<accession>A0A0C9XES3</accession>
<sequence length="87" mass="9132">MGHGEGEMQDPLHVPFTHSPVPPTSVPHELPQPTPGLVLLRLSTSNPQHSSAGSQCARRTNTAHLILQRGGIPGAIDQDTTKDIGAA</sequence>
<proteinExistence type="predicted"/>
<organism evidence="2 3">
    <name type="scientific">Laccaria amethystina LaAM-08-1</name>
    <dbReference type="NCBI Taxonomy" id="1095629"/>
    <lineage>
        <taxon>Eukaryota</taxon>
        <taxon>Fungi</taxon>
        <taxon>Dikarya</taxon>
        <taxon>Basidiomycota</taxon>
        <taxon>Agaricomycotina</taxon>
        <taxon>Agaricomycetes</taxon>
        <taxon>Agaricomycetidae</taxon>
        <taxon>Agaricales</taxon>
        <taxon>Agaricineae</taxon>
        <taxon>Hydnangiaceae</taxon>
        <taxon>Laccaria</taxon>
    </lineage>
</organism>
<evidence type="ECO:0000313" key="2">
    <source>
        <dbReference type="EMBL" id="KIK00089.1"/>
    </source>
</evidence>
<gene>
    <name evidence="2" type="ORF">K443DRAFT_679448</name>
</gene>
<protein>
    <submittedName>
        <fullName evidence="2">Uncharacterized protein</fullName>
    </submittedName>
</protein>
<dbReference type="EMBL" id="KN838633">
    <property type="protein sequence ID" value="KIK00089.1"/>
    <property type="molecule type" value="Genomic_DNA"/>
</dbReference>
<keyword evidence="3" id="KW-1185">Reference proteome</keyword>
<dbReference type="HOGENOM" id="CLU_2483723_0_0_1"/>
<reference evidence="2 3" key="1">
    <citation type="submission" date="2014-04" db="EMBL/GenBank/DDBJ databases">
        <authorList>
            <consortium name="DOE Joint Genome Institute"/>
            <person name="Kuo A."/>
            <person name="Kohler A."/>
            <person name="Nagy L.G."/>
            <person name="Floudas D."/>
            <person name="Copeland A."/>
            <person name="Barry K.W."/>
            <person name="Cichocki N."/>
            <person name="Veneault-Fourrey C."/>
            <person name="LaButti K."/>
            <person name="Lindquist E.A."/>
            <person name="Lipzen A."/>
            <person name="Lundell T."/>
            <person name="Morin E."/>
            <person name="Murat C."/>
            <person name="Sun H."/>
            <person name="Tunlid A."/>
            <person name="Henrissat B."/>
            <person name="Grigoriev I.V."/>
            <person name="Hibbett D.S."/>
            <person name="Martin F."/>
            <person name="Nordberg H.P."/>
            <person name="Cantor M.N."/>
            <person name="Hua S.X."/>
        </authorList>
    </citation>
    <scope>NUCLEOTIDE SEQUENCE [LARGE SCALE GENOMIC DNA]</scope>
    <source>
        <strain evidence="2 3">LaAM-08-1</strain>
    </source>
</reference>
<name>A0A0C9XES3_9AGAR</name>
<feature type="compositionally biased region" description="Pro residues" evidence="1">
    <location>
        <begin position="20"/>
        <end position="34"/>
    </location>
</feature>
<reference evidence="3" key="2">
    <citation type="submission" date="2015-01" db="EMBL/GenBank/DDBJ databases">
        <title>Evolutionary Origins and Diversification of the Mycorrhizal Mutualists.</title>
        <authorList>
            <consortium name="DOE Joint Genome Institute"/>
            <consortium name="Mycorrhizal Genomics Consortium"/>
            <person name="Kohler A."/>
            <person name="Kuo A."/>
            <person name="Nagy L.G."/>
            <person name="Floudas D."/>
            <person name="Copeland A."/>
            <person name="Barry K.W."/>
            <person name="Cichocki N."/>
            <person name="Veneault-Fourrey C."/>
            <person name="LaButti K."/>
            <person name="Lindquist E.A."/>
            <person name="Lipzen A."/>
            <person name="Lundell T."/>
            <person name="Morin E."/>
            <person name="Murat C."/>
            <person name="Riley R."/>
            <person name="Ohm R."/>
            <person name="Sun H."/>
            <person name="Tunlid A."/>
            <person name="Henrissat B."/>
            <person name="Grigoriev I.V."/>
            <person name="Hibbett D.S."/>
            <person name="Martin F."/>
        </authorList>
    </citation>
    <scope>NUCLEOTIDE SEQUENCE [LARGE SCALE GENOMIC DNA]</scope>
    <source>
        <strain evidence="3">LaAM-08-1</strain>
    </source>
</reference>
<dbReference type="AlphaFoldDB" id="A0A0C9XES3"/>
<feature type="region of interest" description="Disordered" evidence="1">
    <location>
        <begin position="1"/>
        <end position="35"/>
    </location>
</feature>
<evidence type="ECO:0000256" key="1">
    <source>
        <dbReference type="SAM" id="MobiDB-lite"/>
    </source>
</evidence>
<evidence type="ECO:0000313" key="3">
    <source>
        <dbReference type="Proteomes" id="UP000054477"/>
    </source>
</evidence>